<proteinExistence type="predicted"/>
<name>A0AAJ0HQ84_9PEZI</name>
<evidence type="ECO:0000313" key="3">
    <source>
        <dbReference type="Proteomes" id="UP001275084"/>
    </source>
</evidence>
<dbReference type="Proteomes" id="UP001275084">
    <property type="component" value="Unassembled WGS sequence"/>
</dbReference>
<keyword evidence="3" id="KW-1185">Reference proteome</keyword>
<dbReference type="AlphaFoldDB" id="A0AAJ0HQ84"/>
<dbReference type="EMBL" id="JAUIQD010000002">
    <property type="protein sequence ID" value="KAK3359373.1"/>
    <property type="molecule type" value="Genomic_DNA"/>
</dbReference>
<reference evidence="2" key="2">
    <citation type="submission" date="2023-06" db="EMBL/GenBank/DDBJ databases">
        <authorList>
            <consortium name="Lawrence Berkeley National Laboratory"/>
            <person name="Haridas S."/>
            <person name="Hensen N."/>
            <person name="Bonometti L."/>
            <person name="Westerberg I."/>
            <person name="Brannstrom I.O."/>
            <person name="Guillou S."/>
            <person name="Cros-Aarteil S."/>
            <person name="Calhoun S."/>
            <person name="Kuo A."/>
            <person name="Mondo S."/>
            <person name="Pangilinan J."/>
            <person name="Riley R."/>
            <person name="Labutti K."/>
            <person name="Andreopoulos B."/>
            <person name="Lipzen A."/>
            <person name="Chen C."/>
            <person name="Yanf M."/>
            <person name="Daum C."/>
            <person name="Ng V."/>
            <person name="Clum A."/>
            <person name="Steindorff A."/>
            <person name="Ohm R."/>
            <person name="Martin F."/>
            <person name="Silar P."/>
            <person name="Natvig D."/>
            <person name="Lalanne C."/>
            <person name="Gautier V."/>
            <person name="Ament-Velasquez S.L."/>
            <person name="Kruys A."/>
            <person name="Hutchinson M.I."/>
            <person name="Powell A.J."/>
            <person name="Barry K."/>
            <person name="Miller A.N."/>
            <person name="Grigoriev I.V."/>
            <person name="Debuchy R."/>
            <person name="Gladieux P."/>
            <person name="Thoren M.H."/>
            <person name="Johannesson H."/>
        </authorList>
    </citation>
    <scope>NUCLEOTIDE SEQUENCE</scope>
    <source>
        <strain evidence="2">CBS 955.72</strain>
    </source>
</reference>
<gene>
    <name evidence="2" type="ORF">B0T25DRAFT_96087</name>
</gene>
<evidence type="ECO:0000313" key="2">
    <source>
        <dbReference type="EMBL" id="KAK3359373.1"/>
    </source>
</evidence>
<protein>
    <submittedName>
        <fullName evidence="2">Uncharacterized protein</fullName>
    </submittedName>
</protein>
<comment type="caution">
    <text evidence="2">The sequence shown here is derived from an EMBL/GenBank/DDBJ whole genome shotgun (WGS) entry which is preliminary data.</text>
</comment>
<reference evidence="2" key="1">
    <citation type="journal article" date="2023" name="Mol. Phylogenet. Evol.">
        <title>Genome-scale phylogeny and comparative genomics of the fungal order Sordariales.</title>
        <authorList>
            <person name="Hensen N."/>
            <person name="Bonometti L."/>
            <person name="Westerberg I."/>
            <person name="Brannstrom I.O."/>
            <person name="Guillou S."/>
            <person name="Cros-Aarteil S."/>
            <person name="Calhoun S."/>
            <person name="Haridas S."/>
            <person name="Kuo A."/>
            <person name="Mondo S."/>
            <person name="Pangilinan J."/>
            <person name="Riley R."/>
            <person name="LaButti K."/>
            <person name="Andreopoulos B."/>
            <person name="Lipzen A."/>
            <person name="Chen C."/>
            <person name="Yan M."/>
            <person name="Daum C."/>
            <person name="Ng V."/>
            <person name="Clum A."/>
            <person name="Steindorff A."/>
            <person name="Ohm R.A."/>
            <person name="Martin F."/>
            <person name="Silar P."/>
            <person name="Natvig D.O."/>
            <person name="Lalanne C."/>
            <person name="Gautier V."/>
            <person name="Ament-Velasquez S.L."/>
            <person name="Kruys A."/>
            <person name="Hutchinson M.I."/>
            <person name="Powell A.J."/>
            <person name="Barry K."/>
            <person name="Miller A.N."/>
            <person name="Grigoriev I.V."/>
            <person name="Debuchy R."/>
            <person name="Gladieux P."/>
            <person name="Hiltunen Thoren M."/>
            <person name="Johannesson H."/>
        </authorList>
    </citation>
    <scope>NUCLEOTIDE SEQUENCE</scope>
    <source>
        <strain evidence="2">CBS 955.72</strain>
    </source>
</reference>
<sequence length="158" mass="17239">MCRFKYSPGVNNPRPRRSDSRSRMGSMRWAASFLPLEHRGLCICRDGRGSFGLGTTLGTSLGFLKGVQVVACAFERSYAALGWDREDGQRSTHPRTIPSVKGWVSDTCFWGGGGGGQYGASVARYQMTSRRRTLWSGTHNHLAATECEGGGCSKTLEP</sequence>
<accession>A0AAJ0HQ84</accession>
<evidence type="ECO:0000256" key="1">
    <source>
        <dbReference type="SAM" id="MobiDB-lite"/>
    </source>
</evidence>
<organism evidence="2 3">
    <name type="scientific">Lasiosphaeria hispida</name>
    <dbReference type="NCBI Taxonomy" id="260671"/>
    <lineage>
        <taxon>Eukaryota</taxon>
        <taxon>Fungi</taxon>
        <taxon>Dikarya</taxon>
        <taxon>Ascomycota</taxon>
        <taxon>Pezizomycotina</taxon>
        <taxon>Sordariomycetes</taxon>
        <taxon>Sordariomycetidae</taxon>
        <taxon>Sordariales</taxon>
        <taxon>Lasiosphaeriaceae</taxon>
        <taxon>Lasiosphaeria</taxon>
    </lineage>
</organism>
<feature type="region of interest" description="Disordered" evidence="1">
    <location>
        <begin position="1"/>
        <end position="23"/>
    </location>
</feature>